<proteinExistence type="predicted"/>
<feature type="region of interest" description="Disordered" evidence="1">
    <location>
        <begin position="1"/>
        <end position="97"/>
    </location>
</feature>
<keyword evidence="2" id="KW-1133">Transmembrane helix</keyword>
<feature type="compositionally biased region" description="Polar residues" evidence="1">
    <location>
        <begin position="37"/>
        <end position="48"/>
    </location>
</feature>
<dbReference type="EMBL" id="KL584711">
    <property type="protein sequence ID" value="KEQ72457.1"/>
    <property type="molecule type" value="Genomic_DNA"/>
</dbReference>
<keyword evidence="2" id="KW-0812">Transmembrane</keyword>
<evidence type="ECO:0000256" key="1">
    <source>
        <dbReference type="SAM" id="MobiDB-lite"/>
    </source>
</evidence>
<keyword evidence="2" id="KW-0472">Membrane</keyword>
<evidence type="ECO:0000256" key="2">
    <source>
        <dbReference type="SAM" id="Phobius"/>
    </source>
</evidence>
<dbReference type="GeneID" id="25417013"/>
<dbReference type="Proteomes" id="UP000027730">
    <property type="component" value="Unassembled WGS sequence"/>
</dbReference>
<accession>A0A074WRW8</accession>
<dbReference type="AlphaFoldDB" id="A0A074WRW8"/>
<organism evidence="3 4">
    <name type="scientific">Aureobasidium namibiae CBS 147.97</name>
    <dbReference type="NCBI Taxonomy" id="1043004"/>
    <lineage>
        <taxon>Eukaryota</taxon>
        <taxon>Fungi</taxon>
        <taxon>Dikarya</taxon>
        <taxon>Ascomycota</taxon>
        <taxon>Pezizomycotina</taxon>
        <taxon>Dothideomycetes</taxon>
        <taxon>Dothideomycetidae</taxon>
        <taxon>Dothideales</taxon>
        <taxon>Saccotheciaceae</taxon>
        <taxon>Aureobasidium</taxon>
    </lineage>
</organism>
<dbReference type="HOGENOM" id="CLU_1304638_0_0_1"/>
<dbReference type="OrthoDB" id="3933384at2759"/>
<feature type="compositionally biased region" description="Low complexity" evidence="1">
    <location>
        <begin position="23"/>
        <end position="36"/>
    </location>
</feature>
<evidence type="ECO:0000313" key="4">
    <source>
        <dbReference type="Proteomes" id="UP000027730"/>
    </source>
</evidence>
<dbReference type="RefSeq" id="XP_013426818.1">
    <property type="nucleotide sequence ID" value="XM_013571364.1"/>
</dbReference>
<reference evidence="3 4" key="1">
    <citation type="journal article" date="2014" name="BMC Genomics">
        <title>Genome sequencing of four Aureobasidium pullulans varieties: biotechnological potential, stress tolerance, and description of new species.</title>
        <authorList>
            <person name="Gostin Ar C."/>
            <person name="Ohm R.A."/>
            <person name="Kogej T."/>
            <person name="Sonjak S."/>
            <person name="Turk M."/>
            <person name="Zajc J."/>
            <person name="Zalar P."/>
            <person name="Grube M."/>
            <person name="Sun H."/>
            <person name="Han J."/>
            <person name="Sharma A."/>
            <person name="Chiniquy J."/>
            <person name="Ngan C.Y."/>
            <person name="Lipzen A."/>
            <person name="Barry K."/>
            <person name="Grigoriev I.V."/>
            <person name="Gunde-Cimerman N."/>
        </authorList>
    </citation>
    <scope>NUCLEOTIDE SEQUENCE [LARGE SCALE GENOMIC DNA]</scope>
    <source>
        <strain evidence="3 4">CBS 147.97</strain>
    </source>
</reference>
<keyword evidence="4" id="KW-1185">Reference proteome</keyword>
<name>A0A074WRW8_9PEZI</name>
<protein>
    <submittedName>
        <fullName evidence="3">Uncharacterized protein</fullName>
    </submittedName>
</protein>
<feature type="transmembrane region" description="Helical" evidence="2">
    <location>
        <begin position="104"/>
        <end position="133"/>
    </location>
</feature>
<sequence length="211" mass="22708">MLHESDSPPAYTTHADIPPSSEATTAPAYTPRYTPTEQAESQSPTPRASRNLPPSRPLQRTDRLELTNQPPTSDTDRTERDEEAGNTSTAAGRSSKSGDCGNCVALIVCIYLMGLFGTMCATAIYLTSTAIALKDNSWWLKRMYEARPTVTWTVTQTVTKLDSGLASTVTVTADGYRTTGTAIQEGVVTVTETAWDMLPTGVRIVDSPTGV</sequence>
<feature type="compositionally biased region" description="Polar residues" evidence="1">
    <location>
        <begin position="85"/>
        <end position="97"/>
    </location>
</feature>
<evidence type="ECO:0000313" key="3">
    <source>
        <dbReference type="EMBL" id="KEQ72457.1"/>
    </source>
</evidence>
<gene>
    <name evidence="3" type="ORF">M436DRAFT_82563</name>
</gene>